<dbReference type="InterPro" id="IPR003615">
    <property type="entry name" value="HNH_nuc"/>
</dbReference>
<dbReference type="Gene3D" id="3.90.1150.40">
    <property type="entry name" value="Protein of unknown function DUF2002"/>
    <property type="match status" value="1"/>
</dbReference>
<evidence type="ECO:0000259" key="1">
    <source>
        <dbReference type="Pfam" id="PF13391"/>
    </source>
</evidence>
<evidence type="ECO:0000313" key="3">
    <source>
        <dbReference type="Proteomes" id="UP000215703"/>
    </source>
</evidence>
<name>A0A2U8P5P2_9BRAD</name>
<organism evidence="2 3">
    <name type="scientific">Bradyrhizobium ottawaense</name>
    <dbReference type="NCBI Taxonomy" id="931866"/>
    <lineage>
        <taxon>Bacteria</taxon>
        <taxon>Pseudomonadati</taxon>
        <taxon>Pseudomonadota</taxon>
        <taxon>Alphaproteobacteria</taxon>
        <taxon>Hyphomicrobiales</taxon>
        <taxon>Nitrobacteraceae</taxon>
        <taxon>Bradyrhizobium</taxon>
    </lineage>
</organism>
<protein>
    <recommendedName>
        <fullName evidence="1">HNH nuclease domain-containing protein</fullName>
    </recommendedName>
</protein>
<dbReference type="Pfam" id="PF13391">
    <property type="entry name" value="HNH_2"/>
    <property type="match status" value="1"/>
</dbReference>
<dbReference type="GeneID" id="92963584"/>
<dbReference type="AlphaFoldDB" id="A0A2U8P5P2"/>
<dbReference type="KEGG" id="bot:CIT37_13155"/>
<sequence length="396" mass="44636">MEFDTGTQYTRAQIQQLLGVPEDRRGGDWATGYTKFGDELFVFCNVGSAGRTGHDYPNRWDGNQLVWSAKGRSNVSQPLMRAIANGSLVTHIFHRSADRSPFTYAGRAKAVDIQNTKPVVVRWSFENAPTKRLVNDLNRETVCKELETLGFNVAPVGVKTRRATRGSITLYIKFDSNRSVLVVDPSYEEGVTALLQIPGVHRLNRNLFYHNSTMRAFPKRIWSGQDPIPYGIDFGFTSKQALQSFIDILEGIPVAGSTNSMDKMDVDPRTETEAKRAIRLGQQNFRRELLELWGARCALTGLAIPELLRASHIKPWCEANSYERLDPNNGLLLAVHIDGLFDRGFVSFDEGGLILISNKLDEESLKCFGVTSDLKISNLNSHHQKYLRHHRSRYGF</sequence>
<dbReference type="RefSeq" id="WP_095425404.1">
    <property type="nucleotide sequence ID" value="NZ_CP029425.2"/>
</dbReference>
<dbReference type="Proteomes" id="UP000215703">
    <property type="component" value="Chromosome"/>
</dbReference>
<dbReference type="EMBL" id="CP029425">
    <property type="protein sequence ID" value="AWL93045.1"/>
    <property type="molecule type" value="Genomic_DNA"/>
</dbReference>
<feature type="domain" description="HNH nuclease" evidence="1">
    <location>
        <begin position="297"/>
        <end position="349"/>
    </location>
</feature>
<reference evidence="2 3" key="1">
    <citation type="journal article" date="2014" name="Int. J. Syst. Evol. Microbiol.">
        <title>Bradyrhizobium ottawaense sp. nov., a symbiotic nitrogen fixing bacterium from root nodules of soybeans in Canada.</title>
        <authorList>
            <person name="Yu X."/>
            <person name="Cloutier S."/>
            <person name="Tambong J.T."/>
            <person name="Bromfield E.S."/>
        </authorList>
    </citation>
    <scope>NUCLEOTIDE SEQUENCE [LARGE SCALE GENOMIC DNA]</scope>
    <source>
        <strain evidence="2 3">OO99</strain>
    </source>
</reference>
<proteinExistence type="predicted"/>
<gene>
    <name evidence="2" type="ORF">CIT37_13155</name>
</gene>
<evidence type="ECO:0000313" key="2">
    <source>
        <dbReference type="EMBL" id="AWL93045.1"/>
    </source>
</evidence>
<accession>A0A2U8P5P2</accession>
<reference evidence="2 3" key="2">
    <citation type="journal article" date="2017" name="Syst. Appl. Microbiol.">
        <title>Soybeans inoculated with root zone soils of Canadian native legumes harbour diverse and novel Bradyrhizobium spp. that possess agricultural potential.</title>
        <authorList>
            <person name="Bromfield E.S.P."/>
            <person name="Cloutier S."/>
            <person name="Tambong J.T."/>
            <person name="Tran Thi T.V."/>
        </authorList>
    </citation>
    <scope>NUCLEOTIDE SEQUENCE [LARGE SCALE GENOMIC DNA]</scope>
    <source>
        <strain evidence="2 3">OO99</strain>
    </source>
</reference>